<dbReference type="InterPro" id="IPR000277">
    <property type="entry name" value="Cys/Met-Metab_PyrdxlP-dep_enz"/>
</dbReference>
<sequence length="399" mass="41289">MHLHSLLAHAGVRPSASPARGLSPSIDPSTTFERATDGAFPGGHVYSRMSNPTRDNLEEAAARLELPAAAEAALCSSFSSGMAAVHAVIQAAASLNGKPAHLVLPDDCYHGVPSQLIGALSSGAEPVTWELADMTRAGEVEGKLRGADPGRNTLLWLETPSNPLCKVSPIAELAELARSVSPEIGVVVDGTWAPPTLSRPLEMGADLVLHSATKYYGGHSDVLCGLVVSHPTSPLGVSYGAQVRAVQASIGAVPSPFDCFLVLRGLRTMGVRVERACESAMELAAFLDAHPKVARCHYPGLASHPGHAAARAQMGGEHFGGMLSFEVAGGGAAAVAVAARCELITRATSLGGTETLIEHRASIEPEGRVTSPPGLLRVSVGLEDVGDLRADLERALEGA</sequence>
<evidence type="ECO:0000256" key="8">
    <source>
        <dbReference type="RuleBase" id="RU362118"/>
    </source>
</evidence>
<comment type="pathway">
    <text evidence="2">Amino-acid biosynthesis; L-cysteine biosynthesis; L-cysteine from L-homocysteine and L-serine: step 2/2.</text>
</comment>
<organism evidence="10 11">
    <name type="scientific">Tetraparma gracilis</name>
    <dbReference type="NCBI Taxonomy" id="2962635"/>
    <lineage>
        <taxon>Eukaryota</taxon>
        <taxon>Sar</taxon>
        <taxon>Stramenopiles</taxon>
        <taxon>Ochrophyta</taxon>
        <taxon>Bolidophyceae</taxon>
        <taxon>Parmales</taxon>
        <taxon>Triparmaceae</taxon>
        <taxon>Tetraparma</taxon>
    </lineage>
</organism>
<dbReference type="PANTHER" id="PTHR11808">
    <property type="entry name" value="TRANS-SULFURATION ENZYME FAMILY MEMBER"/>
    <property type="match status" value="1"/>
</dbReference>
<dbReference type="Gene3D" id="3.40.640.10">
    <property type="entry name" value="Type I PLP-dependent aspartate aminotransferase-like (Major domain)"/>
    <property type="match status" value="1"/>
</dbReference>
<comment type="caution">
    <text evidence="10">The sequence shown here is derived from an EMBL/GenBank/DDBJ whole genome shotgun (WGS) entry which is preliminary data.</text>
</comment>
<evidence type="ECO:0000256" key="4">
    <source>
        <dbReference type="ARBA" id="ARBA00012085"/>
    </source>
</evidence>
<dbReference type="InterPro" id="IPR015421">
    <property type="entry name" value="PyrdxlP-dep_Trfase_major"/>
</dbReference>
<feature type="region of interest" description="Disordered" evidence="9">
    <location>
        <begin position="10"/>
        <end position="51"/>
    </location>
</feature>
<dbReference type="PIRSF" id="PIRSF001434">
    <property type="entry name" value="CGS"/>
    <property type="match status" value="1"/>
</dbReference>
<dbReference type="InterPro" id="IPR015424">
    <property type="entry name" value="PyrdxlP-dep_Trfase"/>
</dbReference>
<evidence type="ECO:0000256" key="1">
    <source>
        <dbReference type="ARBA" id="ARBA00001933"/>
    </source>
</evidence>
<dbReference type="EC" id="4.4.1.1" evidence="4"/>
<evidence type="ECO:0000256" key="2">
    <source>
        <dbReference type="ARBA" id="ARBA00005038"/>
    </source>
</evidence>
<protein>
    <recommendedName>
        <fullName evidence="4">cystathionine gamma-lyase</fullName>
        <ecNumber evidence="4">4.4.1.1</ecNumber>
    </recommendedName>
    <alternativeName>
        <fullName evidence="7">Gamma-cystathionase</fullName>
    </alternativeName>
</protein>
<proteinExistence type="inferred from homology"/>
<evidence type="ECO:0000313" key="10">
    <source>
        <dbReference type="EMBL" id="GMI38366.1"/>
    </source>
</evidence>
<keyword evidence="6" id="KW-0028">Amino-acid biosynthesis</keyword>
<evidence type="ECO:0000256" key="3">
    <source>
        <dbReference type="ARBA" id="ARBA00009077"/>
    </source>
</evidence>
<evidence type="ECO:0000256" key="6">
    <source>
        <dbReference type="ARBA" id="ARBA00023192"/>
    </source>
</evidence>
<dbReference type="PANTHER" id="PTHR11808:SF15">
    <property type="entry name" value="CYSTATHIONINE GAMMA-LYASE"/>
    <property type="match status" value="1"/>
</dbReference>
<dbReference type="Pfam" id="PF01053">
    <property type="entry name" value="Cys_Met_Meta_PP"/>
    <property type="match status" value="1"/>
</dbReference>
<dbReference type="EMBL" id="BRYB01000820">
    <property type="protein sequence ID" value="GMI38366.1"/>
    <property type="molecule type" value="Genomic_DNA"/>
</dbReference>
<comment type="similarity">
    <text evidence="3 8">Belongs to the trans-sulfuration enzymes family.</text>
</comment>
<dbReference type="InterPro" id="IPR015422">
    <property type="entry name" value="PyrdxlP-dep_Trfase_small"/>
</dbReference>
<evidence type="ECO:0000256" key="9">
    <source>
        <dbReference type="SAM" id="MobiDB-lite"/>
    </source>
</evidence>
<dbReference type="Gene3D" id="3.90.1150.10">
    <property type="entry name" value="Aspartate Aminotransferase, domain 1"/>
    <property type="match status" value="1"/>
</dbReference>
<dbReference type="SUPFAM" id="SSF53383">
    <property type="entry name" value="PLP-dependent transferases"/>
    <property type="match status" value="1"/>
</dbReference>
<keyword evidence="5 8" id="KW-0663">Pyridoxal phosphate</keyword>
<comment type="cofactor">
    <cofactor evidence="1 8">
        <name>pyridoxal 5'-phosphate</name>
        <dbReference type="ChEBI" id="CHEBI:597326"/>
    </cofactor>
</comment>
<dbReference type="Proteomes" id="UP001165060">
    <property type="component" value="Unassembled WGS sequence"/>
</dbReference>
<evidence type="ECO:0000256" key="7">
    <source>
        <dbReference type="ARBA" id="ARBA00029853"/>
    </source>
</evidence>
<reference evidence="10 11" key="1">
    <citation type="journal article" date="2023" name="Commun. Biol.">
        <title>Genome analysis of Parmales, the sister group of diatoms, reveals the evolutionary specialization of diatoms from phago-mixotrophs to photoautotrophs.</title>
        <authorList>
            <person name="Ban H."/>
            <person name="Sato S."/>
            <person name="Yoshikawa S."/>
            <person name="Yamada K."/>
            <person name="Nakamura Y."/>
            <person name="Ichinomiya M."/>
            <person name="Sato N."/>
            <person name="Blanc-Mathieu R."/>
            <person name="Endo H."/>
            <person name="Kuwata A."/>
            <person name="Ogata H."/>
        </authorList>
    </citation>
    <scope>NUCLEOTIDE SEQUENCE [LARGE SCALE GENOMIC DNA]</scope>
</reference>
<accession>A0ABQ6N2W8</accession>
<name>A0ABQ6N2W8_9STRA</name>
<evidence type="ECO:0000256" key="5">
    <source>
        <dbReference type="ARBA" id="ARBA00022898"/>
    </source>
</evidence>
<gene>
    <name evidence="10" type="ORF">TeGR_g2827</name>
</gene>
<keyword evidence="6" id="KW-0198">Cysteine biosynthesis</keyword>
<evidence type="ECO:0000313" key="11">
    <source>
        <dbReference type="Proteomes" id="UP001165060"/>
    </source>
</evidence>
<keyword evidence="11" id="KW-1185">Reference proteome</keyword>